<keyword evidence="2" id="KW-1185">Reference proteome</keyword>
<evidence type="ECO:0000313" key="2">
    <source>
        <dbReference type="Proteomes" id="UP000798662"/>
    </source>
</evidence>
<gene>
    <name evidence="1" type="ORF">I4F81_006137</name>
</gene>
<evidence type="ECO:0000313" key="1">
    <source>
        <dbReference type="EMBL" id="KAK1863583.1"/>
    </source>
</evidence>
<reference evidence="1" key="1">
    <citation type="submission" date="2019-11" db="EMBL/GenBank/DDBJ databases">
        <title>Nori genome reveals adaptations in red seaweeds to the harsh intertidal environment.</title>
        <authorList>
            <person name="Wang D."/>
            <person name="Mao Y."/>
        </authorList>
    </citation>
    <scope>NUCLEOTIDE SEQUENCE</scope>
    <source>
        <tissue evidence="1">Gametophyte</tissue>
    </source>
</reference>
<accession>A0ACC3C1D4</accession>
<proteinExistence type="predicted"/>
<organism evidence="1 2">
    <name type="scientific">Pyropia yezoensis</name>
    <name type="common">Susabi-nori</name>
    <name type="synonym">Porphyra yezoensis</name>
    <dbReference type="NCBI Taxonomy" id="2788"/>
    <lineage>
        <taxon>Eukaryota</taxon>
        <taxon>Rhodophyta</taxon>
        <taxon>Bangiophyceae</taxon>
        <taxon>Bangiales</taxon>
        <taxon>Bangiaceae</taxon>
        <taxon>Pyropia</taxon>
    </lineage>
</organism>
<dbReference type="Proteomes" id="UP000798662">
    <property type="component" value="Chromosome 2"/>
</dbReference>
<dbReference type="EMBL" id="CM020619">
    <property type="protein sequence ID" value="KAK1863583.1"/>
    <property type="molecule type" value="Genomic_DNA"/>
</dbReference>
<name>A0ACC3C1D4_PYRYE</name>
<sequence>MACRPPPAVACAWVTVPFVAAAAPSAAAASVAAPARAQGVGGPRRPRLSPPPPTLHRAPRGSCTPPACGVARRSSFLGLPCGGLPAAAAAAGVSADAGRGQAAGCRRFPHPPSDPHHPHPQPSRPTTEVVTMGLPLLVIPPLVLQAAAVNGALIAAATASRQQALTPAGVRHAAALGLLLWSAMGAAGWGLCVAFLVGGTALTRVGRASKEAAGIAEGRGGRRGPENVWGAGAAGALCAVGMLLVGGAGGARGGGWVLQVRFGRLSRRWWEGGGVERGRARHLAGC</sequence>
<protein>
    <submittedName>
        <fullName evidence="1">Uncharacterized protein</fullName>
    </submittedName>
</protein>
<comment type="caution">
    <text evidence="1">The sequence shown here is derived from an EMBL/GenBank/DDBJ whole genome shotgun (WGS) entry which is preliminary data.</text>
</comment>